<evidence type="ECO:0000256" key="1">
    <source>
        <dbReference type="SAM" id="Phobius"/>
    </source>
</evidence>
<keyword evidence="4" id="KW-1185">Reference proteome</keyword>
<dbReference type="EMBL" id="SMLM01000003">
    <property type="protein sequence ID" value="TFZ00831.1"/>
    <property type="molecule type" value="Genomic_DNA"/>
</dbReference>
<dbReference type="Proteomes" id="UP000298180">
    <property type="component" value="Unassembled WGS sequence"/>
</dbReference>
<feature type="transmembrane region" description="Helical" evidence="1">
    <location>
        <begin position="125"/>
        <end position="144"/>
    </location>
</feature>
<organism evidence="3 4">
    <name type="scientific">Ramlibacter henchirensis</name>
    <dbReference type="NCBI Taxonomy" id="204072"/>
    <lineage>
        <taxon>Bacteria</taxon>
        <taxon>Pseudomonadati</taxon>
        <taxon>Pseudomonadota</taxon>
        <taxon>Betaproteobacteria</taxon>
        <taxon>Burkholderiales</taxon>
        <taxon>Comamonadaceae</taxon>
        <taxon>Ramlibacter</taxon>
    </lineage>
</organism>
<evidence type="ECO:0000259" key="2">
    <source>
        <dbReference type="Pfam" id="PF07331"/>
    </source>
</evidence>
<protein>
    <submittedName>
        <fullName evidence="3">Tripartite tricarboxylate transporter TctB family protein</fullName>
    </submittedName>
</protein>
<comment type="caution">
    <text evidence="3">The sequence shown here is derived from an EMBL/GenBank/DDBJ whole genome shotgun (WGS) entry which is preliminary data.</text>
</comment>
<feature type="domain" description="DUF1468" evidence="2">
    <location>
        <begin position="7"/>
        <end position="149"/>
    </location>
</feature>
<dbReference type="Pfam" id="PF07331">
    <property type="entry name" value="TctB"/>
    <property type="match status" value="1"/>
</dbReference>
<evidence type="ECO:0000313" key="4">
    <source>
        <dbReference type="Proteomes" id="UP000298180"/>
    </source>
</evidence>
<name>A0A4Z0BPS2_9BURK</name>
<dbReference type="RefSeq" id="WP_135265169.1">
    <property type="nucleotide sequence ID" value="NZ_SMLM01000003.1"/>
</dbReference>
<keyword evidence="1" id="KW-1133">Transmembrane helix</keyword>
<evidence type="ECO:0000313" key="3">
    <source>
        <dbReference type="EMBL" id="TFZ00831.1"/>
    </source>
</evidence>
<gene>
    <name evidence="3" type="ORF">EZ313_20535</name>
</gene>
<reference evidence="3 4" key="1">
    <citation type="submission" date="2019-03" db="EMBL/GenBank/DDBJ databases">
        <title>Ramlibacter henchirensis DSM 14656, whole genome shotgun sequence.</title>
        <authorList>
            <person name="Zhang X."/>
            <person name="Feng G."/>
            <person name="Zhu H."/>
        </authorList>
    </citation>
    <scope>NUCLEOTIDE SEQUENCE [LARGE SCALE GENOMIC DNA]</scope>
    <source>
        <strain evidence="3 4">DSM 14656</strain>
    </source>
</reference>
<accession>A0A4Z0BPS2</accession>
<feature type="transmembrane region" description="Helical" evidence="1">
    <location>
        <begin position="35"/>
        <end position="56"/>
    </location>
</feature>
<feature type="transmembrane region" description="Helical" evidence="1">
    <location>
        <begin position="77"/>
        <end position="96"/>
    </location>
</feature>
<dbReference type="OrthoDB" id="8719755at2"/>
<feature type="transmembrane region" description="Helical" evidence="1">
    <location>
        <begin position="102"/>
        <end position="118"/>
    </location>
</feature>
<dbReference type="AlphaFoldDB" id="A0A4Z0BPS2"/>
<keyword evidence="1" id="KW-0812">Transmembrane</keyword>
<sequence length="158" mass="16840">MKLNDAVLGALFIALGAAVLFGVQGFPKIPGQPVGPALFPGLIATGLCVAGAVLLVQGWRGRRNGERWLAWEPWVQSPRHVAALAVLLGSVLLYIFAAGKVGFLPLAVLILSALFMTLRVPPGRAVLIAVIAALVVHFAFYKLLRVPLPWGVLTPYAW</sequence>
<dbReference type="InterPro" id="IPR009936">
    <property type="entry name" value="DUF1468"/>
</dbReference>
<proteinExistence type="predicted"/>
<keyword evidence="1" id="KW-0472">Membrane</keyword>